<organism evidence="2 3">
    <name type="scientific">Vibrio scophthalmi</name>
    <dbReference type="NCBI Taxonomy" id="45658"/>
    <lineage>
        <taxon>Bacteria</taxon>
        <taxon>Pseudomonadati</taxon>
        <taxon>Pseudomonadota</taxon>
        <taxon>Gammaproteobacteria</taxon>
        <taxon>Vibrionales</taxon>
        <taxon>Vibrionaceae</taxon>
        <taxon>Vibrio</taxon>
    </lineage>
</organism>
<dbReference type="GO" id="GO:0016758">
    <property type="term" value="F:hexosyltransferase activity"/>
    <property type="evidence" value="ECO:0007669"/>
    <property type="project" value="UniProtKB-ARBA"/>
</dbReference>
<proteinExistence type="predicted"/>
<dbReference type="Gene3D" id="3.90.550.10">
    <property type="entry name" value="Spore Coat Polysaccharide Biosynthesis Protein SpsA, Chain A"/>
    <property type="match status" value="1"/>
</dbReference>
<dbReference type="RefSeq" id="WP_065545840.1">
    <property type="nucleotide sequence ID" value="NZ_CP016414.1"/>
</dbReference>
<feature type="domain" description="Glycosyltransferase 2-like" evidence="1">
    <location>
        <begin position="12"/>
        <end position="128"/>
    </location>
</feature>
<evidence type="ECO:0000313" key="2">
    <source>
        <dbReference type="EMBL" id="ANU37732.1"/>
    </source>
</evidence>
<dbReference type="AlphaFoldDB" id="A0A1C7FCU1"/>
<gene>
    <name evidence="2" type="ORF">VSVS05_02654</name>
</gene>
<dbReference type="Proteomes" id="UP000092528">
    <property type="component" value="Chromosome 1"/>
</dbReference>
<evidence type="ECO:0000259" key="1">
    <source>
        <dbReference type="Pfam" id="PF00535"/>
    </source>
</evidence>
<accession>A0A1C7FCU1</accession>
<dbReference type="EMBL" id="CP016414">
    <property type="protein sequence ID" value="ANU37732.1"/>
    <property type="molecule type" value="Genomic_DNA"/>
</dbReference>
<dbReference type="PANTHER" id="PTHR22916">
    <property type="entry name" value="GLYCOSYLTRANSFERASE"/>
    <property type="match status" value="1"/>
</dbReference>
<keyword evidence="3" id="KW-1185">Reference proteome</keyword>
<evidence type="ECO:0000313" key="3">
    <source>
        <dbReference type="Proteomes" id="UP000092528"/>
    </source>
</evidence>
<dbReference type="InterPro" id="IPR001173">
    <property type="entry name" value="Glyco_trans_2-like"/>
</dbReference>
<protein>
    <recommendedName>
        <fullName evidence="1">Glycosyltransferase 2-like domain-containing protein</fullName>
    </recommendedName>
</protein>
<dbReference type="InterPro" id="IPR029044">
    <property type="entry name" value="Nucleotide-diphossugar_trans"/>
</dbReference>
<dbReference type="PANTHER" id="PTHR22916:SF3">
    <property type="entry name" value="UDP-GLCNAC:BETAGAL BETA-1,3-N-ACETYLGLUCOSAMINYLTRANSFERASE-LIKE PROTEIN 1"/>
    <property type="match status" value="1"/>
</dbReference>
<reference evidence="2 3" key="1">
    <citation type="submission" date="2016-07" db="EMBL/GenBank/DDBJ databases">
        <title>Genome sequencing of Vibrio scophthalmi strain VS-05, an isolated from Paralichthys olivaceus.</title>
        <authorList>
            <person name="Han H.-J."/>
        </authorList>
    </citation>
    <scope>NUCLEOTIDE SEQUENCE [LARGE SCALE GENOMIC DNA]</scope>
    <source>
        <strain evidence="2 3">VS-05</strain>
    </source>
</reference>
<dbReference type="SUPFAM" id="SSF53448">
    <property type="entry name" value="Nucleotide-diphospho-sugar transferases"/>
    <property type="match status" value="1"/>
</dbReference>
<dbReference type="GeneID" id="96872312"/>
<sequence>MSITIINDAVAVIFTYNQQNYIEDSVRSMFEQSVFPRKLIIIDDCSSDETQRVICKVLVDKPKDLNVELRFAPKNVGLIGQLNSLKGEFEENTLLVFLAGDDVALQTRTEKLYKRWIEDGRPHVINSSYIDMIDGGELLGLHSVGCSKPRTIENIVDRKIELGGCTQVISSSVLNCFPEISKHVFAEDRVFILRGFLLGKLLVEDEPLLHYRVNVGISYVSRNNEQEIFESERDGLIKELRDLEQNLIDARYIKNNRVISLLEKRKCYIQVVLKYVFDQSWSSKWVFLWSVILSVHSKYLPALLRRQKKIARLREKLI</sequence>
<name>A0A1C7FCU1_9VIBR</name>
<dbReference type="Pfam" id="PF00535">
    <property type="entry name" value="Glycos_transf_2"/>
    <property type="match status" value="1"/>
</dbReference>